<reference evidence="6 7" key="1">
    <citation type="submission" date="2019-06" db="EMBL/GenBank/DDBJ databases">
        <title>Sequencing the genomes of 1000 actinobacteria strains.</title>
        <authorList>
            <person name="Klenk H.-P."/>
        </authorList>
    </citation>
    <scope>NUCLEOTIDE SEQUENCE [LARGE SCALE GENOMIC DNA]</scope>
    <source>
        <strain evidence="6 7">DSM 45928</strain>
    </source>
</reference>
<dbReference type="FunCoup" id="A0A543ARV3">
    <property type="interactions" value="1"/>
</dbReference>
<feature type="transmembrane region" description="Helical" evidence="5">
    <location>
        <begin position="422"/>
        <end position="442"/>
    </location>
</feature>
<dbReference type="OrthoDB" id="9759676at2"/>
<protein>
    <submittedName>
        <fullName evidence="6">Amino acid/polyamine/organocation transporter (APC superfamily)</fullName>
    </submittedName>
</protein>
<feature type="transmembrane region" description="Helical" evidence="5">
    <location>
        <begin position="223"/>
        <end position="243"/>
    </location>
</feature>
<dbReference type="InParanoid" id="A0A543ARV3"/>
<dbReference type="InterPro" id="IPR002293">
    <property type="entry name" value="AA/rel_permease1"/>
</dbReference>
<comment type="caution">
    <text evidence="6">The sequence shown here is derived from an EMBL/GenBank/DDBJ whole genome shotgun (WGS) entry which is preliminary data.</text>
</comment>
<feature type="transmembrane region" description="Helical" evidence="5">
    <location>
        <begin position="374"/>
        <end position="395"/>
    </location>
</feature>
<keyword evidence="4 5" id="KW-0472">Membrane</keyword>
<feature type="transmembrane region" description="Helical" evidence="5">
    <location>
        <begin position="131"/>
        <end position="157"/>
    </location>
</feature>
<dbReference type="Proteomes" id="UP000317043">
    <property type="component" value="Unassembled WGS sequence"/>
</dbReference>
<evidence type="ECO:0000256" key="5">
    <source>
        <dbReference type="SAM" id="Phobius"/>
    </source>
</evidence>
<dbReference type="Pfam" id="PF13520">
    <property type="entry name" value="AA_permease_2"/>
    <property type="match status" value="1"/>
</dbReference>
<evidence type="ECO:0000313" key="7">
    <source>
        <dbReference type="Proteomes" id="UP000317043"/>
    </source>
</evidence>
<evidence type="ECO:0000256" key="3">
    <source>
        <dbReference type="ARBA" id="ARBA00022989"/>
    </source>
</evidence>
<comment type="subcellular location">
    <subcellularLocation>
        <location evidence="1">Membrane</location>
        <topology evidence="1">Multi-pass membrane protein</topology>
    </subcellularLocation>
</comment>
<dbReference type="GO" id="GO:0016020">
    <property type="term" value="C:membrane"/>
    <property type="evidence" value="ECO:0007669"/>
    <property type="project" value="UniProtKB-SubCell"/>
</dbReference>
<gene>
    <name evidence="6" type="ORF">FB566_0801</name>
</gene>
<feature type="transmembrane region" description="Helical" evidence="5">
    <location>
        <begin position="508"/>
        <end position="527"/>
    </location>
</feature>
<keyword evidence="3 5" id="KW-1133">Transmembrane helix</keyword>
<name>A0A543ARV3_9ACTN</name>
<feature type="transmembrane region" description="Helical" evidence="5">
    <location>
        <begin position="255"/>
        <end position="273"/>
    </location>
</feature>
<feature type="transmembrane region" description="Helical" evidence="5">
    <location>
        <begin position="293"/>
        <end position="318"/>
    </location>
</feature>
<evidence type="ECO:0000256" key="4">
    <source>
        <dbReference type="ARBA" id="ARBA00023136"/>
    </source>
</evidence>
<dbReference type="PANTHER" id="PTHR47704:SF1">
    <property type="entry name" value="POTASSIUM TRANSPORTER KIMA"/>
    <property type="match status" value="1"/>
</dbReference>
<accession>A0A543ARV3</accession>
<feature type="transmembrane region" description="Helical" evidence="5">
    <location>
        <begin position="330"/>
        <end position="354"/>
    </location>
</feature>
<evidence type="ECO:0000313" key="6">
    <source>
        <dbReference type="EMBL" id="TQL75304.1"/>
    </source>
</evidence>
<dbReference type="GO" id="GO:0022857">
    <property type="term" value="F:transmembrane transporter activity"/>
    <property type="evidence" value="ECO:0007669"/>
    <property type="project" value="InterPro"/>
</dbReference>
<dbReference type="AlphaFoldDB" id="A0A543ARV3"/>
<dbReference type="InterPro" id="IPR053153">
    <property type="entry name" value="APC_K+_Transporter"/>
</dbReference>
<keyword evidence="2 5" id="KW-0812">Transmembrane</keyword>
<dbReference type="RefSeq" id="WP_142045342.1">
    <property type="nucleotide sequence ID" value="NZ_JBHTGS010000001.1"/>
</dbReference>
<dbReference type="EMBL" id="VFOW01000001">
    <property type="protein sequence ID" value="TQL75304.1"/>
    <property type="molecule type" value="Genomic_DNA"/>
</dbReference>
<feature type="transmembrane region" description="Helical" evidence="5">
    <location>
        <begin position="484"/>
        <end position="502"/>
    </location>
</feature>
<keyword evidence="7" id="KW-1185">Reference proteome</keyword>
<feature type="transmembrane region" description="Helical" evidence="5">
    <location>
        <begin position="448"/>
        <end position="472"/>
    </location>
</feature>
<feature type="transmembrane region" description="Helical" evidence="5">
    <location>
        <begin position="198"/>
        <end position="217"/>
    </location>
</feature>
<sequence length="707" mass="75850">MIRHLDPAQLSVLRQVGRGWARVSATPEAAREALPVDPNLGRFPTREELAPAGTGRVVEMPGLSGQIPAPDEAEGPWSTRWGLGLRRMLLGAPLKNTAITHESMRKAIALPVLSADALSSVAYGPEAMLTILVLAGAAGVTYSLPIAAVIVFMMLALGISYRQTIRAYPHGGGSYIVSSANLGRGPGLFSAAGLMIDYVLTVAVSISAGMAAMVAVFPGLHSAIVPIGVLVILLLLAGNLRGIRQAGLLFAMPTYAFMLAVFGVVVVGLIHPFGQAPSSAGQHSVTESVGLLLILRAFASGSTAMTGIEAISNAVPVFRSPAWRNARTTLTWMIGILICLFLGIMVLAHIVDVIPVAGETVLSQLARRSFGDGVLFWFTQIATAGVLMLAANTAYNDFPRVLFLMARDDQAPRIFLRFGDRLAFSNGIIVLSVAAAAVYIGFGGVTAALIPLYAVGVFLAFTLSQWGMVMHWWRRRESHWRKSLAFNAAGAVLSAVVLLIAAVTKFMAGAWVALVGIGLLVVTARLIRRHYQAVDKAVRLHPDAIELPVQPLPTPVGDPRVVSPPAGESEETPQDIQNFTVVGIPSIDLSSLRALAYAASLGQPVMALHISAGDEEAEQFRAYWGQWGNHVPLEVVVSPYRAIVAPMVRYLEALHRQNPNLTLTVVLPEIVARRRYRLLHSRTANRLRRALRPHPKIVITTIPFHVT</sequence>
<evidence type="ECO:0000256" key="2">
    <source>
        <dbReference type="ARBA" id="ARBA00022692"/>
    </source>
</evidence>
<dbReference type="Gene3D" id="1.20.1740.10">
    <property type="entry name" value="Amino acid/polyamine transporter I"/>
    <property type="match status" value="1"/>
</dbReference>
<organism evidence="6 7">
    <name type="scientific">Stackebrandtia endophytica</name>
    <dbReference type="NCBI Taxonomy" id="1496996"/>
    <lineage>
        <taxon>Bacteria</taxon>
        <taxon>Bacillati</taxon>
        <taxon>Actinomycetota</taxon>
        <taxon>Actinomycetes</taxon>
        <taxon>Glycomycetales</taxon>
        <taxon>Glycomycetaceae</taxon>
        <taxon>Stackebrandtia</taxon>
    </lineage>
</organism>
<dbReference type="PANTHER" id="PTHR47704">
    <property type="entry name" value="POTASSIUM TRANSPORTER KIMA"/>
    <property type="match status" value="1"/>
</dbReference>
<proteinExistence type="predicted"/>
<evidence type="ECO:0000256" key="1">
    <source>
        <dbReference type="ARBA" id="ARBA00004141"/>
    </source>
</evidence>